<keyword evidence="2" id="KW-0472">Membrane</keyword>
<comment type="caution">
    <text evidence="3">The sequence shown here is derived from an EMBL/GenBank/DDBJ whole genome shotgun (WGS) entry which is preliminary data.</text>
</comment>
<name>A0ABR1G791_AURAN</name>
<keyword evidence="2" id="KW-0812">Transmembrane</keyword>
<feature type="transmembrane region" description="Helical" evidence="2">
    <location>
        <begin position="165"/>
        <end position="183"/>
    </location>
</feature>
<feature type="compositionally biased region" description="Basic residues" evidence="1">
    <location>
        <begin position="413"/>
        <end position="424"/>
    </location>
</feature>
<feature type="compositionally biased region" description="Basic residues" evidence="1">
    <location>
        <begin position="767"/>
        <end position="782"/>
    </location>
</feature>
<feature type="region of interest" description="Disordered" evidence="1">
    <location>
        <begin position="680"/>
        <end position="699"/>
    </location>
</feature>
<feature type="transmembrane region" description="Helical" evidence="2">
    <location>
        <begin position="326"/>
        <end position="345"/>
    </location>
</feature>
<dbReference type="Proteomes" id="UP001363151">
    <property type="component" value="Unassembled WGS sequence"/>
</dbReference>
<keyword evidence="2" id="KW-1133">Transmembrane helix</keyword>
<feature type="transmembrane region" description="Helical" evidence="2">
    <location>
        <begin position="123"/>
        <end position="153"/>
    </location>
</feature>
<feature type="transmembrane region" description="Helical" evidence="2">
    <location>
        <begin position="1134"/>
        <end position="1155"/>
    </location>
</feature>
<reference evidence="3 4" key="1">
    <citation type="submission" date="2024-03" db="EMBL/GenBank/DDBJ databases">
        <title>Aureococcus anophagefferens CCMP1851 and Kratosvirus quantuckense: Draft genome of a second virus-susceptible host strain in the model system.</title>
        <authorList>
            <person name="Chase E."/>
            <person name="Truchon A.R."/>
            <person name="Schepens W."/>
            <person name="Wilhelm S.W."/>
        </authorList>
    </citation>
    <scope>NUCLEOTIDE SEQUENCE [LARGE SCALE GENOMIC DNA]</scope>
    <source>
        <strain evidence="3 4">CCMP1851</strain>
    </source>
</reference>
<feature type="transmembrane region" description="Helical" evidence="2">
    <location>
        <begin position="87"/>
        <end position="111"/>
    </location>
</feature>
<protein>
    <submittedName>
        <fullName evidence="3">Uncharacterized protein</fullName>
    </submittedName>
</protein>
<feature type="region of interest" description="Disordered" evidence="1">
    <location>
        <begin position="295"/>
        <end position="316"/>
    </location>
</feature>
<feature type="compositionally biased region" description="Low complexity" evidence="1">
    <location>
        <begin position="447"/>
        <end position="456"/>
    </location>
</feature>
<feature type="transmembrane region" description="Helical" evidence="2">
    <location>
        <begin position="20"/>
        <end position="42"/>
    </location>
</feature>
<proteinExistence type="predicted"/>
<feature type="region of interest" description="Disordered" evidence="1">
    <location>
        <begin position="754"/>
        <end position="788"/>
    </location>
</feature>
<organism evidence="3 4">
    <name type="scientific">Aureococcus anophagefferens</name>
    <name type="common">Harmful bloom alga</name>
    <dbReference type="NCBI Taxonomy" id="44056"/>
    <lineage>
        <taxon>Eukaryota</taxon>
        <taxon>Sar</taxon>
        <taxon>Stramenopiles</taxon>
        <taxon>Ochrophyta</taxon>
        <taxon>Pelagophyceae</taxon>
        <taxon>Pelagomonadales</taxon>
        <taxon>Pelagomonadaceae</taxon>
        <taxon>Aureococcus</taxon>
    </lineage>
</organism>
<feature type="transmembrane region" description="Helical" evidence="2">
    <location>
        <begin position="996"/>
        <end position="1014"/>
    </location>
</feature>
<keyword evidence="4" id="KW-1185">Reference proteome</keyword>
<feature type="compositionally biased region" description="Gly residues" evidence="1">
    <location>
        <begin position="425"/>
        <end position="435"/>
    </location>
</feature>
<feature type="transmembrane region" description="Helical" evidence="2">
    <location>
        <begin position="1100"/>
        <end position="1122"/>
    </location>
</feature>
<evidence type="ECO:0000313" key="4">
    <source>
        <dbReference type="Proteomes" id="UP001363151"/>
    </source>
</evidence>
<feature type="region of interest" description="Disordered" evidence="1">
    <location>
        <begin position="395"/>
        <end position="467"/>
    </location>
</feature>
<feature type="transmembrane region" description="Helical" evidence="2">
    <location>
        <begin position="195"/>
        <end position="213"/>
    </location>
</feature>
<feature type="region of interest" description="Disordered" evidence="1">
    <location>
        <begin position="215"/>
        <end position="270"/>
    </location>
</feature>
<feature type="compositionally biased region" description="Basic residues" evidence="1">
    <location>
        <begin position="436"/>
        <end position="446"/>
    </location>
</feature>
<feature type="transmembrane region" description="Helical" evidence="2">
    <location>
        <begin position="54"/>
        <end position="75"/>
    </location>
</feature>
<evidence type="ECO:0000256" key="2">
    <source>
        <dbReference type="SAM" id="Phobius"/>
    </source>
</evidence>
<feature type="transmembrane region" description="Helical" evidence="2">
    <location>
        <begin position="1035"/>
        <end position="1052"/>
    </location>
</feature>
<dbReference type="EMBL" id="JBBJCI010000085">
    <property type="protein sequence ID" value="KAK7248897.1"/>
    <property type="molecule type" value="Genomic_DNA"/>
</dbReference>
<feature type="compositionally biased region" description="Low complexity" evidence="1">
    <location>
        <begin position="225"/>
        <end position="251"/>
    </location>
</feature>
<evidence type="ECO:0000256" key="1">
    <source>
        <dbReference type="SAM" id="MobiDB-lite"/>
    </source>
</evidence>
<evidence type="ECO:0000313" key="3">
    <source>
        <dbReference type="EMBL" id="KAK7248897.1"/>
    </source>
</evidence>
<gene>
    <name evidence="3" type="ORF">SO694_00042264</name>
</gene>
<accession>A0ABR1G791</accession>
<sequence length="1182" mass="124213">MVSLVPPSLAGSAQAASRVVGRVLGVAALGSALLFYGALGAWTSDGSRSFDAGAGALLGLACAAVPYSAVGLLVASRSPSRSDEPRTAGFCVAVVAPALVVVGLVVPVLALRRSAGEARDLGAFFGMFAVRGAVALLVAATAGVTYAAAALAGRGDGAEAAWRRATRLLAPLFFGGLACVELGRRRAAYAPLGRALFGAFGALLLAALAAERYRREPPPRRPRGARAPPRSLPCPGRGALRSASSRAPAARGGLGRGLPRRGALARRRGGGGRRAALDNLAYYAALLRDGAADGGDDGAAGDDAAPRGRSTTAGGPRVPLVSKSQLMGALVAAVFALVLILTTAANASMDRLKNEARAKVAAYDLRLALRAERVVANPAVARLLVEARDHHAAGAEAAFRRDRPAAPGDARRPRGAARRRRGRRGAAGGPATGGGARRRARGRRGARVAAAAVEAASDAGKKDERHDRFSARVTQVLAWGDREIHREKGKLQAWGDQALEQRPGDESLVFWRRTKREPSCMDLEPFGKIRNEVRRKHDQRVAEAAAAARKAREARGAAPFRRCGACLGRARDDDVSDDAALTPARRRRRFEAGDAGCARAAGRPRAVAAACDVFARAAFPGAPAAAARRAVDDVERALDDELRGGGRRAAEALGAQARAVALARWRLVRDGVPPARRAALAPRAADEGGDGRVPGGPAAARVRRRARANGGAAMRAGDWRGFLEDAGVLGDDGPRALGELKADLIFTSLARDADGDDARGQGARAPQSRRGRARRRGRRRRAAAPPPDWHRIVDVAAASLRRSADAAAAAERSHAARRSVKVTRNVDNGFAFLDLFIEVATFCSVGLKGAGGFAWGTVRRCEFDPRGCAPPETAGQARRTRLSRLASLPLMTLDSVDASQAFWVCAGLCLITPPYLLRAVRQARAQTVGLGPGGAKLKLFSLPWCYFQGIKVFAAGLAPVMTTLFSALVCDTCEPSPRFLSRIAVRCAVRCASRTHAVYVAAALAGILCYYPLLTYVQPQLQFKSKALDLKFEPTYLTTKLALAVVVNFWSPDRARRCGAKPSASLEAGSELLLISAALATGLAAHTARTAPCIVPEFNVVRAGALAVAASFLWGSLAAFWLQRTETALRMGKQNARGLGAAVFLALAAATVYAVRRRVARIKHDRLDQGDDTPTNSPRGEA</sequence>
<feature type="compositionally biased region" description="Basic and acidic residues" evidence="1">
    <location>
        <begin position="395"/>
        <end position="412"/>
    </location>
</feature>